<dbReference type="EMBL" id="BMIJ01000005">
    <property type="protein sequence ID" value="GGB97480.1"/>
    <property type="molecule type" value="Genomic_DNA"/>
</dbReference>
<sequence>MTDELAKTTEEALSAQQVADYLGRHPDFFSDHVQLLEKLYVPHQRGSAVSLVERQTSLLRSRNEQLHGRLSELIEAARYNDGQFEKTKRMVLGLLESETLDDVAVAVEESLCRDFYGDETVLVLFSEQELGCNGLRVLSRGECSIVQPLIDTNLPSCGRLSEAMNRFLFQDAAVRVQSSAVVPLVKGETLGLLAIGSYDPNYFQSSQGTLFLSYVGEVLSRILARLLRQQRQG</sequence>
<reference evidence="2" key="1">
    <citation type="journal article" date="2019" name="Int. J. Syst. Evol. Microbiol.">
        <title>The Global Catalogue of Microorganisms (GCM) 10K type strain sequencing project: providing services to taxonomists for standard genome sequencing and annotation.</title>
        <authorList>
            <consortium name="The Broad Institute Genomics Platform"/>
            <consortium name="The Broad Institute Genome Sequencing Center for Infectious Disease"/>
            <person name="Wu L."/>
            <person name="Ma J."/>
        </authorList>
    </citation>
    <scope>NUCLEOTIDE SEQUENCE [LARGE SCALE GENOMIC DNA]</scope>
    <source>
        <strain evidence="2">CGMCC 1.15341</strain>
    </source>
</reference>
<comment type="caution">
    <text evidence="1">The sequence shown here is derived from an EMBL/GenBank/DDBJ whole genome shotgun (WGS) entry which is preliminary data.</text>
</comment>
<dbReference type="InterPro" id="IPR007435">
    <property type="entry name" value="DUF484"/>
</dbReference>
<evidence type="ECO:0008006" key="3">
    <source>
        <dbReference type="Google" id="ProtNLM"/>
    </source>
</evidence>
<dbReference type="RefSeq" id="WP_188748726.1">
    <property type="nucleotide sequence ID" value="NZ_BMIJ01000005.1"/>
</dbReference>
<evidence type="ECO:0000313" key="1">
    <source>
        <dbReference type="EMBL" id="GGB97480.1"/>
    </source>
</evidence>
<dbReference type="Pfam" id="PF04340">
    <property type="entry name" value="DUF484"/>
    <property type="match status" value="1"/>
</dbReference>
<organism evidence="1 2">
    <name type="scientific">Marinobacterium zhoushanense</name>
    <dbReference type="NCBI Taxonomy" id="1679163"/>
    <lineage>
        <taxon>Bacteria</taxon>
        <taxon>Pseudomonadati</taxon>
        <taxon>Pseudomonadota</taxon>
        <taxon>Gammaproteobacteria</taxon>
        <taxon>Oceanospirillales</taxon>
        <taxon>Oceanospirillaceae</taxon>
        <taxon>Marinobacterium</taxon>
    </lineage>
</organism>
<dbReference type="Gene3D" id="3.30.450.40">
    <property type="match status" value="1"/>
</dbReference>
<dbReference type="PANTHER" id="PTHR38765">
    <property type="entry name" value="DUF484 DOMAIN-CONTAINING PROTEIN"/>
    <property type="match status" value="1"/>
</dbReference>
<dbReference type="InterPro" id="IPR029016">
    <property type="entry name" value="GAF-like_dom_sf"/>
</dbReference>
<gene>
    <name evidence="1" type="ORF">GCM10011352_24510</name>
</gene>
<dbReference type="Proteomes" id="UP000629025">
    <property type="component" value="Unassembled WGS sequence"/>
</dbReference>
<keyword evidence="2" id="KW-1185">Reference proteome</keyword>
<dbReference type="PANTHER" id="PTHR38765:SF1">
    <property type="entry name" value="DUF484 DOMAIN-CONTAINING PROTEIN"/>
    <property type="match status" value="1"/>
</dbReference>
<accession>A0ABQ1KKI6</accession>
<name>A0ABQ1KKI6_9GAMM</name>
<protein>
    <recommendedName>
        <fullName evidence="3">DUF484 family protein</fullName>
    </recommendedName>
</protein>
<proteinExistence type="predicted"/>
<evidence type="ECO:0000313" key="2">
    <source>
        <dbReference type="Proteomes" id="UP000629025"/>
    </source>
</evidence>